<evidence type="ECO:0000256" key="4">
    <source>
        <dbReference type="ARBA" id="ARBA00023163"/>
    </source>
</evidence>
<proteinExistence type="predicted"/>
<dbReference type="InterPro" id="IPR050797">
    <property type="entry name" value="Carb_Metab_Trans_Reg"/>
</dbReference>
<gene>
    <name evidence="7" type="ORF">Ao3042_01647</name>
</gene>
<dbReference type="GO" id="GO:0006351">
    <property type="term" value="P:DNA-templated transcription"/>
    <property type="evidence" value="ECO:0007669"/>
    <property type="project" value="InterPro"/>
</dbReference>
<dbReference type="SUPFAM" id="SSF53474">
    <property type="entry name" value="alpha/beta-Hydrolases"/>
    <property type="match status" value="1"/>
</dbReference>
<dbReference type="CDD" id="cd00067">
    <property type="entry name" value="GAL4"/>
    <property type="match status" value="1"/>
</dbReference>
<reference evidence="7 8" key="1">
    <citation type="journal article" date="2012" name="Eukaryot. Cell">
        <title>Draft genome sequence of Aspergillus oryzae strain 3.042.</title>
        <authorList>
            <person name="Zhao G."/>
            <person name="Yao Y."/>
            <person name="Qi W."/>
            <person name="Wang C."/>
            <person name="Hou L."/>
            <person name="Zeng B."/>
            <person name="Cao X."/>
        </authorList>
    </citation>
    <scope>NUCLEOTIDE SEQUENCE [LARGE SCALE GENOMIC DNA]</scope>
    <source>
        <strain evidence="7 8">3.042</strain>
    </source>
</reference>
<dbReference type="FunFam" id="3.40.50.1820:FF:000116">
    <property type="entry name" value="Sterigmatocystin biosynthesis polyketide synthase"/>
    <property type="match status" value="1"/>
</dbReference>
<evidence type="ECO:0000256" key="3">
    <source>
        <dbReference type="ARBA" id="ARBA00023125"/>
    </source>
</evidence>
<dbReference type="GO" id="GO:0008270">
    <property type="term" value="F:zinc ion binding"/>
    <property type="evidence" value="ECO:0007669"/>
    <property type="project" value="InterPro"/>
</dbReference>
<dbReference type="Gene3D" id="3.40.50.1820">
    <property type="entry name" value="alpha/beta hydrolase"/>
    <property type="match status" value="1"/>
</dbReference>
<organism evidence="7 8">
    <name type="scientific">Aspergillus oryzae (strain 3.042)</name>
    <name type="common">Yellow koji mold</name>
    <dbReference type="NCBI Taxonomy" id="1160506"/>
    <lineage>
        <taxon>Eukaryota</taxon>
        <taxon>Fungi</taxon>
        <taxon>Dikarya</taxon>
        <taxon>Ascomycota</taxon>
        <taxon>Pezizomycotina</taxon>
        <taxon>Eurotiomycetes</taxon>
        <taxon>Eurotiomycetidae</taxon>
        <taxon>Eurotiales</taxon>
        <taxon>Aspergillaceae</taxon>
        <taxon>Aspergillus</taxon>
        <taxon>Aspergillus subgen. Circumdati</taxon>
    </lineage>
</organism>
<sequence>MSKAQRACDLCRSRKSACQIETAPPCRLCRVHGQPCEFTDRIVRKKRRPLPNTSCLSQTAFSGEPVYSDGRMNESLEFTSLVQPAQTAAMHMTEGPMQDDAPRVVEQLYDVSLVRGLEDPPTSVLGSGDHGIMDELMLSIYEGQGLSPIQPNPALGPPSLDNHPSLSSQLCGLTGDMDPYVLRHYRFDARAEFPFSKLAIRSVQDAEMPVQFLLSKPELSNESKAASSLEALFAEEALPELSQIVAPEIGERLIKLFSRFINRQFPILSEDSLPAPRAASAHLLAAIYLITQPYTTFDDYLCIEFVYSPPSPQVLFKIAWSELNNAISQPTVQSLQAALILLLHPPLNPLLLDSAEKWTLLGMTVSMAQTLGLHLDPTMWNLPSNEVRTRRRLSWAVFALDKWLAFSFGRPSHISKDNWLITELDSSDVEPGDTTSGTTYSYAIEFSRLTTILDKVLTSLYSLRSLSTLCKDFSLTISSARPLMQDLTTWYTDLPLSLAMEPTPGCKQASDDSASLHIAYQSVKILILRALLRPFHNVDHLSSELERNEEWHAARSQIRQTASAESDAALSLISSLQPAHYQAFWAPCMCDMKCLHKACILTRTGLKTSFACIMNLLFLLTVTAHQLCGSEGTYPREEYRRHRQTLDRARMVFRLHAKSLDIIRFALLRIDAVFWIGEDAQVHEKSNCQKCFISAANLNTLLEFLRRYADISLCQLFYITTARRIHHQHRMMLTGLTIDEICSQVEAAIGDLLTALQIISEAAGISVADLIDDVVFPDMDIDLLLSLVIVSRFREELDSVFLDSPTMAGLTSRSPSPVERVSLFEDRVDGTPISSQDSDTMEQIQTVRQATSVVLQGSPKTCSRTLFLLPDGSGSATSYASLPRIDKDTCVIALNSPYIKDPSKLSHCSLGDLIEGYLNELRRRRPTGPYHLGGWSAGGILAYRLAQILSGEGEEVRSLILIDSPPPRGLDRLPQHFYEMCDSLNIFGQLGKKPNVEESKRRATKKPDWLIPHFNGVIDILHNYWAEPLVDSQCLKVSLIWACSSIMDDASLPPLMPHKDDTEGMKFLTEKRRDFSGNGWEDLFPGSQLVIEKAHGANHFSMMQGPFVIELAQFIRKAMC</sequence>
<feature type="domain" description="Zn(2)-C6 fungal-type" evidence="6">
    <location>
        <begin position="7"/>
        <end position="38"/>
    </location>
</feature>
<evidence type="ECO:0000313" key="7">
    <source>
        <dbReference type="EMBL" id="EIT81883.1"/>
    </source>
</evidence>
<dbReference type="InterPro" id="IPR001031">
    <property type="entry name" value="Thioesterase"/>
</dbReference>
<dbReference type="InterPro" id="IPR036864">
    <property type="entry name" value="Zn2-C6_fun-type_DNA-bd_sf"/>
</dbReference>
<dbReference type="Gene3D" id="1.10.1200.10">
    <property type="entry name" value="ACP-like"/>
    <property type="match status" value="1"/>
</dbReference>
<dbReference type="AlphaFoldDB" id="I8U566"/>
<keyword evidence="2" id="KW-0805">Transcription regulation</keyword>
<evidence type="ECO:0000259" key="6">
    <source>
        <dbReference type="PROSITE" id="PS50048"/>
    </source>
</evidence>
<dbReference type="GO" id="GO:0005634">
    <property type="term" value="C:nucleus"/>
    <property type="evidence" value="ECO:0007669"/>
    <property type="project" value="TreeGrafter"/>
</dbReference>
<reference evidence="8" key="2">
    <citation type="submission" date="2012-06" db="EMBL/GenBank/DDBJ databases">
        <title>Comparative genomic analyses of Aspergillus oryzae 3.042 and A. oryzae RIB40 for soy-sauce fermentation.</title>
        <authorList>
            <person name="Zhao G."/>
            <person name="Hou L."/>
            <person name="Wang C."/>
            <person name="Cao X."/>
        </authorList>
    </citation>
    <scope>NUCLEOTIDE SEQUENCE [LARGE SCALE GENOMIC DNA]</scope>
    <source>
        <strain evidence="8">3.042</strain>
    </source>
</reference>
<comment type="caution">
    <text evidence="7">The sequence shown here is derived from an EMBL/GenBank/DDBJ whole genome shotgun (WGS) entry which is preliminary data.</text>
</comment>
<keyword evidence="4" id="KW-0804">Transcription</keyword>
<dbReference type="HOGENOM" id="CLU_293879_0_0_1"/>
<dbReference type="Pfam" id="PF00975">
    <property type="entry name" value="Thioesterase"/>
    <property type="match status" value="1"/>
</dbReference>
<dbReference type="Gene3D" id="4.10.240.10">
    <property type="entry name" value="Zn(2)-C6 fungal-type DNA-binding domain"/>
    <property type="match status" value="1"/>
</dbReference>
<dbReference type="PROSITE" id="PS50048">
    <property type="entry name" value="ZN2_CY6_FUNGAL_2"/>
    <property type="match status" value="1"/>
</dbReference>
<dbReference type="GO" id="GO:0001080">
    <property type="term" value="P:nitrogen catabolite activation of transcription from RNA polymerase II promoter"/>
    <property type="evidence" value="ECO:0007669"/>
    <property type="project" value="TreeGrafter"/>
</dbReference>
<dbReference type="InterPro" id="IPR036736">
    <property type="entry name" value="ACP-like_sf"/>
</dbReference>
<dbReference type="Pfam" id="PF04082">
    <property type="entry name" value="Fungal_trans"/>
    <property type="match status" value="1"/>
</dbReference>
<dbReference type="GO" id="GO:0003677">
    <property type="term" value="F:DNA binding"/>
    <property type="evidence" value="ECO:0007669"/>
    <property type="project" value="UniProtKB-KW"/>
</dbReference>
<evidence type="ECO:0000256" key="1">
    <source>
        <dbReference type="ARBA" id="ARBA00022723"/>
    </source>
</evidence>
<dbReference type="InterPro" id="IPR029058">
    <property type="entry name" value="AB_hydrolase_fold"/>
</dbReference>
<dbReference type="OrthoDB" id="3034343at2759"/>
<name>I8U566_ASPO3</name>
<dbReference type="CDD" id="cd12148">
    <property type="entry name" value="fungal_TF_MHR"/>
    <property type="match status" value="1"/>
</dbReference>
<keyword evidence="3" id="KW-0238">DNA-binding</keyword>
<protein>
    <recommendedName>
        <fullName evidence="6">Zn(2)-C6 fungal-type domain-containing protein</fullName>
    </recommendedName>
</protein>
<dbReference type="PROSITE" id="PS00463">
    <property type="entry name" value="ZN2_CY6_FUNGAL_1"/>
    <property type="match status" value="1"/>
</dbReference>
<dbReference type="InterPro" id="IPR001138">
    <property type="entry name" value="Zn2Cys6_DnaBD"/>
</dbReference>
<evidence type="ECO:0000313" key="8">
    <source>
        <dbReference type="Proteomes" id="UP000002812"/>
    </source>
</evidence>
<accession>I8U566</accession>
<dbReference type="SMART" id="SM00906">
    <property type="entry name" value="Fungal_trans"/>
    <property type="match status" value="1"/>
</dbReference>
<evidence type="ECO:0000256" key="5">
    <source>
        <dbReference type="ARBA" id="ARBA00023242"/>
    </source>
</evidence>
<keyword evidence="5" id="KW-0539">Nucleus</keyword>
<dbReference type="PANTHER" id="PTHR31668:SF4">
    <property type="entry name" value="TRANSCRIPTIONAL ACTIVATOR PROTEIN DAL81"/>
    <property type="match status" value="1"/>
</dbReference>
<dbReference type="PANTHER" id="PTHR31668">
    <property type="entry name" value="GLUCOSE TRANSPORT TRANSCRIPTION REGULATOR RGT1-RELATED-RELATED"/>
    <property type="match status" value="1"/>
</dbReference>
<dbReference type="EMBL" id="AKHY01000095">
    <property type="protein sequence ID" value="EIT81883.1"/>
    <property type="molecule type" value="Genomic_DNA"/>
</dbReference>
<keyword evidence="1" id="KW-0479">Metal-binding</keyword>
<dbReference type="SMART" id="SM00066">
    <property type="entry name" value="GAL4"/>
    <property type="match status" value="1"/>
</dbReference>
<dbReference type="InterPro" id="IPR007219">
    <property type="entry name" value="XnlR_reg_dom"/>
</dbReference>
<dbReference type="GO" id="GO:0000981">
    <property type="term" value="F:DNA-binding transcription factor activity, RNA polymerase II-specific"/>
    <property type="evidence" value="ECO:0007669"/>
    <property type="project" value="InterPro"/>
</dbReference>
<dbReference type="SUPFAM" id="SSF57701">
    <property type="entry name" value="Zn2/Cys6 DNA-binding domain"/>
    <property type="match status" value="1"/>
</dbReference>
<dbReference type="Proteomes" id="UP000002812">
    <property type="component" value="Unassembled WGS sequence"/>
</dbReference>
<evidence type="ECO:0000256" key="2">
    <source>
        <dbReference type="ARBA" id="ARBA00023015"/>
    </source>
</evidence>